<sequence>MIISASQPYFCPYPGFFYKAFLSDILILLDEVQFPRGTTWLSRNRFKNDQGELWLTIPVWKKGLGLQTINQVQICREGRWPRKHLASLTTAYRNAPYLEEHLPFLEKMFSPVFTSLATLNVAVIRYLLACFRFDTKILLQSELGVNAQGSPLLLELCRAVGAKTFLVLSPATKYLEAELFAQAGIELRPFTYAAPVYPQLWGDFLANLSAFDLVFTCGPKGRDILLKAQPAERLQGVRSCS</sequence>
<accession>A0A7C3ZC46</accession>
<comment type="caution">
    <text evidence="1">The sequence shown here is derived from an EMBL/GenBank/DDBJ whole genome shotgun (WGS) entry which is preliminary data.</text>
</comment>
<gene>
    <name evidence="1" type="ORF">ENW96_09635</name>
</gene>
<name>A0A7C3ZC46_9BACT</name>
<evidence type="ECO:0008006" key="2">
    <source>
        <dbReference type="Google" id="ProtNLM"/>
    </source>
</evidence>
<organism evidence="1">
    <name type="scientific">Desulfobacca acetoxidans</name>
    <dbReference type="NCBI Taxonomy" id="60893"/>
    <lineage>
        <taxon>Bacteria</taxon>
        <taxon>Pseudomonadati</taxon>
        <taxon>Thermodesulfobacteriota</taxon>
        <taxon>Desulfobaccia</taxon>
        <taxon>Desulfobaccales</taxon>
        <taxon>Desulfobaccaceae</taxon>
        <taxon>Desulfobacca</taxon>
    </lineage>
</organism>
<reference evidence="1" key="1">
    <citation type="journal article" date="2020" name="mSystems">
        <title>Genome- and Community-Level Interaction Insights into Carbon Utilization and Element Cycling Functions of Hydrothermarchaeota in Hydrothermal Sediment.</title>
        <authorList>
            <person name="Zhou Z."/>
            <person name="Liu Y."/>
            <person name="Xu W."/>
            <person name="Pan J."/>
            <person name="Luo Z.H."/>
            <person name="Li M."/>
        </authorList>
    </citation>
    <scope>NUCLEOTIDE SEQUENCE [LARGE SCALE GENOMIC DNA]</scope>
    <source>
        <strain evidence="1">SpSt-897</strain>
    </source>
</reference>
<dbReference type="EMBL" id="DTMF01000235">
    <property type="protein sequence ID" value="HGF34632.1"/>
    <property type="molecule type" value="Genomic_DNA"/>
</dbReference>
<dbReference type="Pfam" id="PF08889">
    <property type="entry name" value="WbqC"/>
    <property type="match status" value="1"/>
</dbReference>
<dbReference type="AlphaFoldDB" id="A0A7C3ZC46"/>
<evidence type="ECO:0000313" key="1">
    <source>
        <dbReference type="EMBL" id="HGF34632.1"/>
    </source>
</evidence>
<protein>
    <recommendedName>
        <fullName evidence="2">WbqC-like family protein</fullName>
    </recommendedName>
</protein>
<dbReference type="InterPro" id="IPR014985">
    <property type="entry name" value="WbqC"/>
</dbReference>
<proteinExistence type="predicted"/>